<name>A0AAP2E0H4_9BACT</name>
<dbReference type="RefSeq" id="WP_254085247.1">
    <property type="nucleotide sequence ID" value="NZ_JAHESE010000015.1"/>
</dbReference>
<protein>
    <submittedName>
        <fullName evidence="2">DUF4154 domain-containing protein</fullName>
    </submittedName>
</protein>
<proteinExistence type="predicted"/>
<feature type="transmembrane region" description="Helical" evidence="1">
    <location>
        <begin position="12"/>
        <end position="34"/>
    </location>
</feature>
<accession>A0AAP2E0H4</accession>
<dbReference type="AlphaFoldDB" id="A0AAP2E0H4"/>
<evidence type="ECO:0000313" key="2">
    <source>
        <dbReference type="EMBL" id="MBT1709668.1"/>
    </source>
</evidence>
<gene>
    <name evidence="2" type="ORF">KK062_15600</name>
</gene>
<reference evidence="2 3" key="1">
    <citation type="submission" date="2021-05" db="EMBL/GenBank/DDBJ databases">
        <title>A Polyphasic approach of four new species of the genus Ohtaekwangia: Ohtaekwangia histidinii sp. nov., Ohtaekwangia cretensis sp. nov., Ohtaekwangia indiensis sp. nov., Ohtaekwangia reichenbachii sp. nov. from diverse environment.</title>
        <authorList>
            <person name="Octaviana S."/>
        </authorList>
    </citation>
    <scope>NUCLEOTIDE SEQUENCE [LARGE SCALE GENOMIC DNA]</scope>
    <source>
        <strain evidence="2 3">PWU5</strain>
    </source>
</reference>
<organism evidence="2 3">
    <name type="scientific">Dawidia cretensis</name>
    <dbReference type="NCBI Taxonomy" id="2782350"/>
    <lineage>
        <taxon>Bacteria</taxon>
        <taxon>Pseudomonadati</taxon>
        <taxon>Bacteroidota</taxon>
        <taxon>Cytophagia</taxon>
        <taxon>Cytophagales</taxon>
        <taxon>Chryseotaleaceae</taxon>
        <taxon>Dawidia</taxon>
    </lineage>
</organism>
<keyword evidence="1" id="KW-1133">Transmembrane helix</keyword>
<evidence type="ECO:0000256" key="1">
    <source>
        <dbReference type="SAM" id="Phobius"/>
    </source>
</evidence>
<dbReference type="Pfam" id="PF13689">
    <property type="entry name" value="DUF4154"/>
    <property type="match status" value="1"/>
</dbReference>
<keyword evidence="1" id="KW-0472">Membrane</keyword>
<keyword evidence="1" id="KW-0812">Transmembrane</keyword>
<dbReference type="InterPro" id="IPR025293">
    <property type="entry name" value="YfiR/HmsC-like"/>
</dbReference>
<dbReference type="Proteomes" id="UP001319080">
    <property type="component" value="Unassembled WGS sequence"/>
</dbReference>
<comment type="caution">
    <text evidence="2">The sequence shown here is derived from an EMBL/GenBank/DDBJ whole genome shotgun (WGS) entry which is preliminary data.</text>
</comment>
<dbReference type="EMBL" id="JAHESE010000015">
    <property type="protein sequence ID" value="MBT1709668.1"/>
    <property type="molecule type" value="Genomic_DNA"/>
</dbReference>
<sequence length="196" mass="21996">MQILKKLFISRPTSPGSAAILCMAIVTLMVLPGMRTPFQETSESKANQVKAVFLYNFTQFVVWPQRIFNNETSPFVIGVLGENTFGPYLNEVIESEGVDGHPIVVRHYKSITPDIDECQILFIDKSFPAVKQAIESLKGKPVLTVSDSENFMRHAGMLRFYIEGGKLRIEINQEASHKSGLEVSSKLLRIATLYKE</sequence>
<evidence type="ECO:0000313" key="3">
    <source>
        <dbReference type="Proteomes" id="UP001319080"/>
    </source>
</evidence>
<keyword evidence="3" id="KW-1185">Reference proteome</keyword>